<evidence type="ECO:0000313" key="2">
    <source>
        <dbReference type="Proteomes" id="UP000309997"/>
    </source>
</evidence>
<comment type="caution">
    <text evidence="1">The sequence shown here is derived from an EMBL/GenBank/DDBJ whole genome shotgun (WGS) entry which is preliminary data.</text>
</comment>
<dbReference type="Proteomes" id="UP000309997">
    <property type="component" value="Unassembled WGS sequence"/>
</dbReference>
<accession>A0ACC4CSN8</accession>
<sequence>MKLKGERTDIGNHQVLQLLRSCTIRQIQKGKHPLSGSGQLWELEDECLPKIKLSFLVVETSLGALSFQSTEGLSATESRTFQFTSHRTTFLSSLKIVMPGFLTCYGGSIITSSPRMPKSAVVRNKSQPLMLLAFEIWDPTNPPPNTPTKEI</sequence>
<protein>
    <submittedName>
        <fullName evidence="1">Uncharacterized protein</fullName>
    </submittedName>
</protein>
<keyword evidence="2" id="KW-1185">Reference proteome</keyword>
<name>A0ACC4CSN8_POPAL</name>
<proteinExistence type="predicted"/>
<gene>
    <name evidence="1" type="ORF">D5086_005233</name>
</gene>
<dbReference type="EMBL" id="RCHU02000002">
    <property type="protein sequence ID" value="KAL3604374.1"/>
    <property type="molecule type" value="Genomic_DNA"/>
</dbReference>
<organism evidence="1 2">
    <name type="scientific">Populus alba</name>
    <name type="common">White poplar</name>
    <dbReference type="NCBI Taxonomy" id="43335"/>
    <lineage>
        <taxon>Eukaryota</taxon>
        <taxon>Viridiplantae</taxon>
        <taxon>Streptophyta</taxon>
        <taxon>Embryophyta</taxon>
        <taxon>Tracheophyta</taxon>
        <taxon>Spermatophyta</taxon>
        <taxon>Magnoliopsida</taxon>
        <taxon>eudicotyledons</taxon>
        <taxon>Gunneridae</taxon>
        <taxon>Pentapetalae</taxon>
        <taxon>rosids</taxon>
        <taxon>fabids</taxon>
        <taxon>Malpighiales</taxon>
        <taxon>Salicaceae</taxon>
        <taxon>Saliceae</taxon>
        <taxon>Populus</taxon>
    </lineage>
</organism>
<evidence type="ECO:0000313" key="1">
    <source>
        <dbReference type="EMBL" id="KAL3604374.1"/>
    </source>
</evidence>
<reference evidence="1 2" key="1">
    <citation type="journal article" date="2024" name="Plant Biotechnol. J.">
        <title>Genome and CRISPR/Cas9 system of a widespread forest tree (Populus alba) in the world.</title>
        <authorList>
            <person name="Liu Y.J."/>
            <person name="Jiang P.F."/>
            <person name="Han X.M."/>
            <person name="Li X.Y."/>
            <person name="Wang H.M."/>
            <person name="Wang Y.J."/>
            <person name="Wang X.X."/>
            <person name="Zeng Q.Y."/>
        </authorList>
    </citation>
    <scope>NUCLEOTIDE SEQUENCE [LARGE SCALE GENOMIC DNA]</scope>
    <source>
        <strain evidence="2">cv. PAL-ZL1</strain>
    </source>
</reference>